<reference evidence="2 3" key="1">
    <citation type="journal article" date="2009" name="Stand. Genomic Sci.">
        <title>Complete genome sequence of Beutenbergia cavernae type strain (HKI 0122).</title>
        <authorList>
            <person name="Land M."/>
            <person name="Pukall R."/>
            <person name="Abt B."/>
            <person name="Goker M."/>
            <person name="Rohde M."/>
            <person name="Glavina Del Rio T."/>
            <person name="Tice H."/>
            <person name="Copeland A."/>
            <person name="Cheng J.F."/>
            <person name="Lucas S."/>
            <person name="Chen F."/>
            <person name="Nolan M."/>
            <person name="Bruce D."/>
            <person name="Goodwin L."/>
            <person name="Pitluck S."/>
            <person name="Ivanova N."/>
            <person name="Mavromatis K."/>
            <person name="Ovchinnikova G."/>
            <person name="Pati A."/>
            <person name="Chen A."/>
            <person name="Palaniappan K."/>
            <person name="Hauser L."/>
            <person name="Chang Y.J."/>
            <person name="Jefferies C.C."/>
            <person name="Saunders E."/>
            <person name="Brettin T."/>
            <person name="Detter J.C."/>
            <person name="Han C."/>
            <person name="Chain P."/>
            <person name="Bristow J."/>
            <person name="Eisen J.A."/>
            <person name="Markowitz V."/>
            <person name="Hugenholtz P."/>
            <person name="Kyrpides N.C."/>
            <person name="Klenk H.P."/>
            <person name="Lapidus A."/>
        </authorList>
    </citation>
    <scope>NUCLEOTIDE SEQUENCE [LARGE SCALE GENOMIC DNA]</scope>
    <source>
        <strain evidence="3">ATCC BAA-8 / DSM 12333 / NBRC 16432</strain>
    </source>
</reference>
<name>C5C542_BEUC1</name>
<keyword evidence="3" id="KW-1185">Reference proteome</keyword>
<dbReference type="HOGENOM" id="CLU_556286_0_0_11"/>
<organism evidence="2 3">
    <name type="scientific">Beutenbergia cavernae (strain ATCC BAA-8 / DSM 12333 / CCUG 43141 / JCM 11478 / NBRC 16432 / NCIMB 13614 / HKI 0122)</name>
    <dbReference type="NCBI Taxonomy" id="471853"/>
    <lineage>
        <taxon>Bacteria</taxon>
        <taxon>Bacillati</taxon>
        <taxon>Actinomycetota</taxon>
        <taxon>Actinomycetes</taxon>
        <taxon>Micrococcales</taxon>
        <taxon>Beutenbergiaceae</taxon>
        <taxon>Beutenbergia</taxon>
    </lineage>
</organism>
<dbReference type="AlphaFoldDB" id="C5C542"/>
<dbReference type="STRING" id="471853.Bcav_3941"/>
<proteinExistence type="predicted"/>
<dbReference type="EMBL" id="CP001618">
    <property type="protein sequence ID" value="ACQ82182.1"/>
    <property type="molecule type" value="Genomic_DNA"/>
</dbReference>
<sequence>MKRTRRARTTWRLAAAAAGGALLLSGCNLVGGDPGSDDDSTAEGDGEEVTLTAAIVPDPPGASEFYRAQFDLFEEANPGITVDVIENPSDQQLNAIELMFQQGESPDVFRAQGTEAMNRFYDRGWLAPLDELETDEFIARFPEGSMDPAVSGLHREDHLVSLPLVWGDWGQTNLLIYNADILAENGFDGPPETWSEYEEMARTITENGGGDVFGTAPAGPNGGSISMFANTAAPSSVGTGIDLTTGEPSYTNPQVVELVEQWRGMQADGVFQPGWESWDGARAFSEFAAGRLAMYASATWHVAEIRKLDPEIAMELAPIPVPDSGRVAYSPRSVAQQPIWSMSAESEHPEEALKLMDFLASIDFYAAYYEEFGSFTASMQAWEDAARENPDQAGILDVAEETIRTSPNPQLAGEGAEEFWAAASANPDLKWGLAADESIINNSEYLPIAEARTQAMEALIAEYEADDPELREQLAFEDWDPLTDYAPAAE</sequence>
<dbReference type="PROSITE" id="PS51257">
    <property type="entry name" value="PROKAR_LIPOPROTEIN"/>
    <property type="match status" value="1"/>
</dbReference>
<feature type="signal peptide" evidence="1">
    <location>
        <begin position="1"/>
        <end position="32"/>
    </location>
</feature>
<dbReference type="OrthoDB" id="2060074at2"/>
<dbReference type="Gene3D" id="3.40.190.10">
    <property type="entry name" value="Periplasmic binding protein-like II"/>
    <property type="match status" value="1"/>
</dbReference>
<dbReference type="SUPFAM" id="SSF53850">
    <property type="entry name" value="Periplasmic binding protein-like II"/>
    <property type="match status" value="1"/>
</dbReference>
<evidence type="ECO:0000256" key="1">
    <source>
        <dbReference type="SAM" id="SignalP"/>
    </source>
</evidence>
<feature type="chain" id="PRO_5002949358" evidence="1">
    <location>
        <begin position="33"/>
        <end position="490"/>
    </location>
</feature>
<gene>
    <name evidence="2" type="ordered locus">Bcav_3941</name>
</gene>
<accession>C5C542</accession>
<dbReference type="InterPro" id="IPR050490">
    <property type="entry name" value="Bact_solute-bd_prot1"/>
</dbReference>
<evidence type="ECO:0000313" key="3">
    <source>
        <dbReference type="Proteomes" id="UP000007962"/>
    </source>
</evidence>
<dbReference type="KEGG" id="bcv:Bcav_3941"/>
<dbReference type="RefSeq" id="WP_015884419.1">
    <property type="nucleotide sequence ID" value="NC_012669.1"/>
</dbReference>
<dbReference type="Pfam" id="PF01547">
    <property type="entry name" value="SBP_bac_1"/>
    <property type="match status" value="1"/>
</dbReference>
<evidence type="ECO:0000313" key="2">
    <source>
        <dbReference type="EMBL" id="ACQ82182.1"/>
    </source>
</evidence>
<dbReference type="PANTHER" id="PTHR43649">
    <property type="entry name" value="ARABINOSE-BINDING PROTEIN-RELATED"/>
    <property type="match status" value="1"/>
</dbReference>
<dbReference type="PANTHER" id="PTHR43649:SF12">
    <property type="entry name" value="DIACETYLCHITOBIOSE BINDING PROTEIN DASA"/>
    <property type="match status" value="1"/>
</dbReference>
<dbReference type="InterPro" id="IPR006059">
    <property type="entry name" value="SBP"/>
</dbReference>
<keyword evidence="1" id="KW-0732">Signal</keyword>
<protein>
    <submittedName>
        <fullName evidence="2">Extracellular solute-binding protein family 1</fullName>
    </submittedName>
</protein>
<dbReference type="Proteomes" id="UP000007962">
    <property type="component" value="Chromosome"/>
</dbReference>
<dbReference type="eggNOG" id="COG1653">
    <property type="taxonomic scope" value="Bacteria"/>
</dbReference>